<dbReference type="GO" id="GO:0008270">
    <property type="term" value="F:zinc ion binding"/>
    <property type="evidence" value="ECO:0007669"/>
    <property type="project" value="UniProtKB-KW"/>
</dbReference>
<dbReference type="SUPFAM" id="SSF57667">
    <property type="entry name" value="beta-beta-alpha zinc fingers"/>
    <property type="match status" value="1"/>
</dbReference>
<dbReference type="PROSITE" id="PS50157">
    <property type="entry name" value="ZINC_FINGER_C2H2_2"/>
    <property type="match status" value="3"/>
</dbReference>
<evidence type="ECO:0000256" key="1">
    <source>
        <dbReference type="ARBA" id="ARBA00001961"/>
    </source>
</evidence>
<sequence>MYSSMKWEIMNYERHVDREHCTFNSTRSSDANEVNFFYEITENPLLQTIMKYSVPFWVISFLIGELLKFVPLCSSILAVRVLVWYVISQAVKHFIFRSCSFWIRFPQGGKTVLVTGASAGIGAATAEDLCARGGKVIWGARDVRKAQKKLDDIAWTIHHGPRGYVLKIDLSSKKMIEDFVDEFKKREKRLDCLILNAAYWGPKRTTVDGFEETVGVNHLGHMYLVYLLMDLLKKSTPSRIIVLGSDIHRLCKGVQFDDFMSDNGYKQYKSYAHSKLCNMLFARELAHRLKGTGVTVHIVHPGTPVPSELMRHNWLSMVVFHTFIIRPLQHLFCRTVYQGSQTTVYCACSDECGEDTGNYYENMRKDTPSAAAMDDEAAKKLWKLSCQLLKINENWVLGLNTPWYGGDVKSTVGGGQKVRLLRDALTEFKHDGNAIILFVDGYDVIINANAEIILERFYKSGANVLFSAEGFCWPDDSLAVEYPVVKSGKRYLNSGAFIGYAPDIYKIITERSLRDDDDDQLYYTHIFLDPALREKHKIKLDSTSAIFQNLHGAVDDVDLDFSPSVHRMRQVRLANLAYGTEPVIIHGNGKSKMHLNYLGNYIGNWWNPIDGCVACNDDLLELNSDNENDFPFVVLACFINSGTPFLDKYFESILRLDYPKSRIGIVIFNRVEPHAVKVEHFVNLMDGEYHFVQADSAISLTERNARDRAVDICLESGCDYLFVVDAEARIDFPGTLKTLIEKNKSLIAPMMIRGEELWSNFWGALNDDGFYARSDDYISIAKRERLGLWNIPHFSTAYLIRKDRLSLLLSAYSYNGKNDPDMSFTQFCREKGFFMYVDNTEKYGHIMVSDNYNPLNRFADFYNIFQNRREWEERYLDEKYWDTLNNDYEFELPCPDVYHFPLFSKQFCKEMIAVMENYGRWSSGSNLDSRLAGGYENVPTRDIHMNQVDFERHWLNILDEYIRPVQEKTFIGYYSKPPHAIMNFVVRYKPDEQPALRPHHDASTYTVDIALNKAGEDFEGGGVRYVRYNCSVTNSPVGWALMHPGRLTHMHEGLPTTRDLTCFHYSVTHDDFVMALRTFSLLKLLAKVSQMSRDGNYPFEARRTFRQIRRLIELAKEMESDGLERIDFLGNLLMQRQSVEEADLDGSPLASLPEFQTTLMAEIDMEVTSVFANLMEMVIHCQSVCAELEKDLNTANWHSENQVEKSARLATPFWPAVDQLQMWASEIVVMYSADLHRRKSDLDVLFVDTLTPLTKMTQLKQNWKQPAWFEQKCNHIMACVHYLINAMIEDLDGPQEQLAHSDVITVEQEKLDTPDQQNFKCRFCGLVYNYLSTLKAHERVHDVEEPYVCAKCGLSFRFYSELQMHSEEHKGTYTYKCGCGRSFAKYTDLLYHKHDSDDEDEPTEETVLAEKKPAYQGKYYPDPRNAYYCQFCCRGYKTSHELKYHLYSHRGERAFTVGSSRYLMNRM</sequence>
<dbReference type="Pfam" id="PF00106">
    <property type="entry name" value="adh_short"/>
    <property type="match status" value="1"/>
</dbReference>
<dbReference type="InterPro" id="IPR029044">
    <property type="entry name" value="Nucleotide-diphossugar_trans"/>
</dbReference>
<comment type="cofactor">
    <cofactor evidence="1">
        <name>L-ascorbate</name>
        <dbReference type="ChEBI" id="CHEBI:38290"/>
    </cofactor>
</comment>
<dbReference type="CDD" id="cd05327">
    <property type="entry name" value="retinol-DH_like_SDR_c_like"/>
    <property type="match status" value="1"/>
</dbReference>
<keyword evidence="5" id="KW-0223">Dioxygenase</keyword>
<proteinExistence type="predicted"/>
<dbReference type="InterPro" id="IPR013087">
    <property type="entry name" value="Znf_C2H2_type"/>
</dbReference>
<evidence type="ECO:0000256" key="6">
    <source>
        <dbReference type="ARBA" id="ARBA00023002"/>
    </source>
</evidence>
<dbReference type="STRING" id="6335.A0A0V1KSA9"/>
<dbReference type="InterPro" id="IPR006620">
    <property type="entry name" value="Pro_4_hyd_alph"/>
</dbReference>
<feature type="domain" description="C2H2-type" evidence="9">
    <location>
        <begin position="1319"/>
        <end position="1346"/>
    </location>
</feature>
<keyword evidence="3" id="KW-0256">Endoplasmic reticulum</keyword>
<dbReference type="PRINTS" id="PR00081">
    <property type="entry name" value="GDHRDH"/>
</dbReference>
<dbReference type="EMBL" id="JYDW01000276">
    <property type="protein sequence ID" value="KRZ50175.1"/>
    <property type="molecule type" value="Genomic_DNA"/>
</dbReference>
<keyword evidence="8" id="KW-0479">Metal-binding</keyword>
<protein>
    <submittedName>
        <fullName evidence="10">Procollagen-lysine,2-oxoglutarate 5-dioxygenase</fullName>
    </submittedName>
</protein>
<reference evidence="10 11" key="1">
    <citation type="submission" date="2015-05" db="EMBL/GenBank/DDBJ databases">
        <title>Evolution of Trichinella species and genotypes.</title>
        <authorList>
            <person name="Korhonen P.K."/>
            <person name="Edoardo P."/>
            <person name="Giuseppe L.R."/>
            <person name="Gasser R.B."/>
        </authorList>
    </citation>
    <scope>NUCLEOTIDE SEQUENCE [LARGE SCALE GENOMIC DNA]</scope>
    <source>
        <strain evidence="10">ISS10</strain>
    </source>
</reference>
<keyword evidence="11" id="KW-1185">Reference proteome</keyword>
<keyword evidence="6" id="KW-0560">Oxidoreductase</keyword>
<evidence type="ECO:0000313" key="10">
    <source>
        <dbReference type="EMBL" id="KRZ50175.1"/>
    </source>
</evidence>
<dbReference type="InterPro" id="IPR029159">
    <property type="entry name" value="CA109-like"/>
</dbReference>
<accession>A0A0V1KSA9</accession>
<dbReference type="OrthoDB" id="69177at2759"/>
<dbReference type="SMART" id="SM00355">
    <property type="entry name" value="ZnF_C2H2"/>
    <property type="match status" value="3"/>
</dbReference>
<evidence type="ECO:0000256" key="3">
    <source>
        <dbReference type="ARBA" id="ARBA00022824"/>
    </source>
</evidence>
<dbReference type="PANTHER" id="PTHR10730:SF45">
    <property type="entry name" value="PROCOLLAGEN-LYSINE,2-OXOGLUTARATE 5-DIOXYGENASE"/>
    <property type="match status" value="1"/>
</dbReference>
<evidence type="ECO:0000256" key="7">
    <source>
        <dbReference type="ARBA" id="ARBA00023180"/>
    </source>
</evidence>
<evidence type="ECO:0000256" key="4">
    <source>
        <dbReference type="ARBA" id="ARBA00022896"/>
    </source>
</evidence>
<name>A0A0V1KSA9_9BILA</name>
<dbReference type="InterPro" id="IPR050757">
    <property type="entry name" value="Collagen_mod_GT25"/>
</dbReference>
<dbReference type="GO" id="GO:0005783">
    <property type="term" value="C:endoplasmic reticulum"/>
    <property type="evidence" value="ECO:0007669"/>
    <property type="project" value="UniProtKB-SubCell"/>
</dbReference>
<gene>
    <name evidence="10" type="primary">RDH12</name>
    <name evidence="10" type="ORF">T02_4136</name>
</gene>
<dbReference type="Gene3D" id="3.30.160.60">
    <property type="entry name" value="Classic Zinc Finger"/>
    <property type="match status" value="1"/>
</dbReference>
<dbReference type="Pfam" id="PF25342">
    <property type="entry name" value="GT_PLOD"/>
    <property type="match status" value="1"/>
</dbReference>
<dbReference type="Pfam" id="PF03171">
    <property type="entry name" value="2OG-FeII_Oxy"/>
    <property type="match status" value="1"/>
</dbReference>
<dbReference type="Gene3D" id="3.40.50.720">
    <property type="entry name" value="NAD(P)-binding Rossmann-like Domain"/>
    <property type="match status" value="1"/>
</dbReference>
<dbReference type="InterPro" id="IPR044861">
    <property type="entry name" value="IPNS-like_FE2OG_OXY"/>
</dbReference>
<dbReference type="Proteomes" id="UP000054721">
    <property type="component" value="Unassembled WGS sequence"/>
</dbReference>
<evidence type="ECO:0000313" key="11">
    <source>
        <dbReference type="Proteomes" id="UP000054721"/>
    </source>
</evidence>
<dbReference type="GO" id="GO:0005506">
    <property type="term" value="F:iron ion binding"/>
    <property type="evidence" value="ECO:0007669"/>
    <property type="project" value="InterPro"/>
</dbReference>
<evidence type="ECO:0000259" key="9">
    <source>
        <dbReference type="PROSITE" id="PS50157"/>
    </source>
</evidence>
<feature type="domain" description="C2H2-type" evidence="9">
    <location>
        <begin position="1347"/>
        <end position="1374"/>
    </location>
</feature>
<dbReference type="GO" id="GO:0008475">
    <property type="term" value="F:procollagen-lysine 5-dioxygenase activity"/>
    <property type="evidence" value="ECO:0007669"/>
    <property type="project" value="TreeGrafter"/>
</dbReference>
<evidence type="ECO:0000256" key="8">
    <source>
        <dbReference type="PROSITE-ProRule" id="PRU00042"/>
    </source>
</evidence>
<keyword evidence="8" id="KW-0863">Zinc-finger</keyword>
<dbReference type="SMART" id="SM00702">
    <property type="entry name" value="P4Hc"/>
    <property type="match status" value="1"/>
</dbReference>
<dbReference type="InterPro" id="IPR036291">
    <property type="entry name" value="NAD(P)-bd_dom_sf"/>
</dbReference>
<dbReference type="GO" id="GO:0031418">
    <property type="term" value="F:L-ascorbic acid binding"/>
    <property type="evidence" value="ECO:0007669"/>
    <property type="project" value="UniProtKB-KW"/>
</dbReference>
<dbReference type="PANTHER" id="PTHR10730">
    <property type="entry name" value="PROCOLLAGEN-LYSINE,2-OXOGLUTARATE 5-DIOXYGENASE/GLYCOSYLTRANSFERASE 25 FAMILY MEMBER"/>
    <property type="match status" value="1"/>
</dbReference>
<dbReference type="InterPro" id="IPR057589">
    <property type="entry name" value="GT_PLOD"/>
</dbReference>
<keyword evidence="4" id="KW-0847">Vitamin C</keyword>
<dbReference type="SUPFAM" id="SSF53448">
    <property type="entry name" value="Nucleotide-diphospho-sugar transferases"/>
    <property type="match status" value="1"/>
</dbReference>
<dbReference type="InterPro" id="IPR036236">
    <property type="entry name" value="Znf_C2H2_sf"/>
</dbReference>
<keyword evidence="8" id="KW-0862">Zinc</keyword>
<dbReference type="InterPro" id="IPR002347">
    <property type="entry name" value="SDR_fam"/>
</dbReference>
<organism evidence="10 11">
    <name type="scientific">Trichinella nativa</name>
    <dbReference type="NCBI Taxonomy" id="6335"/>
    <lineage>
        <taxon>Eukaryota</taxon>
        <taxon>Metazoa</taxon>
        <taxon>Ecdysozoa</taxon>
        <taxon>Nematoda</taxon>
        <taxon>Enoplea</taxon>
        <taxon>Dorylaimia</taxon>
        <taxon>Trichinellida</taxon>
        <taxon>Trichinellidae</taxon>
        <taxon>Trichinella</taxon>
    </lineage>
</organism>
<dbReference type="Pfam" id="PF15011">
    <property type="entry name" value="CA109-like"/>
    <property type="match status" value="1"/>
</dbReference>
<dbReference type="PROSITE" id="PS00028">
    <property type="entry name" value="ZINC_FINGER_C2H2_1"/>
    <property type="match status" value="3"/>
</dbReference>
<dbReference type="SUPFAM" id="SSF51735">
    <property type="entry name" value="NAD(P)-binding Rossmann-fold domains"/>
    <property type="match status" value="1"/>
</dbReference>
<evidence type="ECO:0000256" key="5">
    <source>
        <dbReference type="ARBA" id="ARBA00022964"/>
    </source>
</evidence>
<evidence type="ECO:0000256" key="2">
    <source>
        <dbReference type="ARBA" id="ARBA00004240"/>
    </source>
</evidence>
<comment type="subcellular location">
    <subcellularLocation>
        <location evidence="2">Endoplasmic reticulum</location>
    </subcellularLocation>
</comment>
<feature type="domain" description="C2H2-type" evidence="9">
    <location>
        <begin position="1427"/>
        <end position="1454"/>
    </location>
</feature>
<keyword evidence="7" id="KW-0325">Glycoprotein</keyword>
<comment type="caution">
    <text evidence="10">The sequence shown here is derived from an EMBL/GenBank/DDBJ whole genome shotgun (WGS) entry which is preliminary data.</text>
</comment>